<dbReference type="Proteomes" id="UP000218231">
    <property type="component" value="Unassembled WGS sequence"/>
</dbReference>
<evidence type="ECO:0000256" key="6">
    <source>
        <dbReference type="SAM" id="Coils"/>
    </source>
</evidence>
<reference evidence="9 10" key="1">
    <citation type="journal article" date="2017" name="Curr. Biol.">
        <title>Genome architecture and evolution of a unichromosomal asexual nematode.</title>
        <authorList>
            <person name="Fradin H."/>
            <person name="Zegar C."/>
            <person name="Gutwein M."/>
            <person name="Lucas J."/>
            <person name="Kovtun M."/>
            <person name="Corcoran D."/>
            <person name="Baugh L.R."/>
            <person name="Kiontke K."/>
            <person name="Gunsalus K."/>
            <person name="Fitch D.H."/>
            <person name="Piano F."/>
        </authorList>
    </citation>
    <scope>NUCLEOTIDE SEQUENCE [LARGE SCALE GENOMIC DNA]</scope>
    <source>
        <strain evidence="9">PF1309</strain>
    </source>
</reference>
<name>A0A2A2KD22_9BILA</name>
<dbReference type="AlphaFoldDB" id="A0A2A2KD22"/>
<dbReference type="SUPFAM" id="SSF52540">
    <property type="entry name" value="P-loop containing nucleoside triphosphate hydrolases"/>
    <property type="match status" value="1"/>
</dbReference>
<dbReference type="InterPro" id="IPR027417">
    <property type="entry name" value="P-loop_NTPase"/>
</dbReference>
<keyword evidence="5" id="KW-0131">Cell cycle</keyword>
<keyword evidence="2" id="KW-0132">Cell division</keyword>
<dbReference type="GO" id="GO:0005634">
    <property type="term" value="C:nucleus"/>
    <property type="evidence" value="ECO:0007669"/>
    <property type="project" value="UniProtKB-SubCell"/>
</dbReference>
<comment type="caution">
    <text evidence="9">The sequence shown here is derived from an EMBL/GenBank/DDBJ whole genome shotgun (WGS) entry which is preliminary data.</text>
</comment>
<dbReference type="GO" id="GO:0003677">
    <property type="term" value="F:DNA binding"/>
    <property type="evidence" value="ECO:0007669"/>
    <property type="project" value="TreeGrafter"/>
</dbReference>
<feature type="coiled-coil region" evidence="6">
    <location>
        <begin position="6"/>
        <end position="33"/>
    </location>
</feature>
<feature type="region of interest" description="Disordered" evidence="7">
    <location>
        <begin position="249"/>
        <end position="364"/>
    </location>
</feature>
<keyword evidence="3" id="KW-0498">Mitosis</keyword>
<dbReference type="GO" id="GO:0007062">
    <property type="term" value="P:sister chromatid cohesion"/>
    <property type="evidence" value="ECO:0007669"/>
    <property type="project" value="TreeGrafter"/>
</dbReference>
<evidence type="ECO:0000259" key="8">
    <source>
        <dbReference type="Pfam" id="PF02463"/>
    </source>
</evidence>
<dbReference type="Gene3D" id="3.40.50.300">
    <property type="entry name" value="P-loop containing nucleotide triphosphate hydrolases"/>
    <property type="match status" value="1"/>
</dbReference>
<dbReference type="PANTHER" id="PTHR18937:SF12">
    <property type="entry name" value="STRUCTURAL MAINTENANCE OF CHROMOSOMES PROTEIN"/>
    <property type="match status" value="1"/>
</dbReference>
<evidence type="ECO:0000313" key="9">
    <source>
        <dbReference type="EMBL" id="PAV71845.1"/>
    </source>
</evidence>
<feature type="domain" description="RecF/RecN/SMC N-terminal" evidence="8">
    <location>
        <begin position="72"/>
        <end position="218"/>
    </location>
</feature>
<evidence type="ECO:0000256" key="2">
    <source>
        <dbReference type="ARBA" id="ARBA00022618"/>
    </source>
</evidence>
<keyword evidence="4" id="KW-0539">Nucleus</keyword>
<proteinExistence type="predicted"/>
<evidence type="ECO:0000256" key="3">
    <source>
        <dbReference type="ARBA" id="ARBA00022776"/>
    </source>
</evidence>
<dbReference type="EMBL" id="LIAE01008909">
    <property type="protein sequence ID" value="PAV71845.1"/>
    <property type="molecule type" value="Genomic_DNA"/>
</dbReference>
<evidence type="ECO:0000256" key="5">
    <source>
        <dbReference type="ARBA" id="ARBA00023306"/>
    </source>
</evidence>
<dbReference type="OrthoDB" id="431497at2759"/>
<keyword evidence="10" id="KW-1185">Reference proteome</keyword>
<dbReference type="GO" id="GO:0051301">
    <property type="term" value="P:cell division"/>
    <property type="evidence" value="ECO:0007669"/>
    <property type="project" value="UniProtKB-KW"/>
</dbReference>
<organism evidence="9 10">
    <name type="scientific">Diploscapter pachys</name>
    <dbReference type="NCBI Taxonomy" id="2018661"/>
    <lineage>
        <taxon>Eukaryota</taxon>
        <taxon>Metazoa</taxon>
        <taxon>Ecdysozoa</taxon>
        <taxon>Nematoda</taxon>
        <taxon>Chromadorea</taxon>
        <taxon>Rhabditida</taxon>
        <taxon>Rhabditina</taxon>
        <taxon>Rhabditomorpha</taxon>
        <taxon>Rhabditoidea</taxon>
        <taxon>Rhabditidae</taxon>
        <taxon>Diploscapter</taxon>
    </lineage>
</organism>
<dbReference type="GO" id="GO:0008278">
    <property type="term" value="C:cohesin complex"/>
    <property type="evidence" value="ECO:0007669"/>
    <property type="project" value="TreeGrafter"/>
</dbReference>
<evidence type="ECO:0000256" key="1">
    <source>
        <dbReference type="ARBA" id="ARBA00004123"/>
    </source>
</evidence>
<evidence type="ECO:0000256" key="4">
    <source>
        <dbReference type="ARBA" id="ARBA00023242"/>
    </source>
</evidence>
<evidence type="ECO:0000313" key="10">
    <source>
        <dbReference type="Proteomes" id="UP000218231"/>
    </source>
</evidence>
<gene>
    <name evidence="9" type="ORF">WR25_12469</name>
</gene>
<comment type="subcellular location">
    <subcellularLocation>
        <location evidence="1">Nucleus</location>
    </subcellularLocation>
</comment>
<feature type="compositionally biased region" description="Basic and acidic residues" evidence="7">
    <location>
        <begin position="316"/>
        <end position="329"/>
    </location>
</feature>
<sequence length="364" mass="40701">MDMNNEKRVQKKMQEMEDRLAEARDKIDRFGATMTVEHAKKEWKEAMKAKKEADATYKKALDELVEADVKSKRLKAERQKMFDDYFNAVSRKLDRTYKLLTMSSSASAAMLSGVSFHDKEGDGVVHLGVVPPGKRWMSVEQLSGAEKAVISLALLLAMQATKSSPFIVLDEIDASFDNTNVGKLLSYIRTMCSEKQFIVISHKQKVIEEAAANFRISNTGDIGNISSTVQVVINDNFTRLVPPTFNLLDSMEDNSEDGGYVSDSIGSSHSPSDVSTTAPAHLHRHQRRQSNSSSDESHKPLAAPLTTLRRPSRQKMAKDREAHRQPQERGDDDQAQQPQSTRRPTPPTADRLRIILSDASLNEI</sequence>
<keyword evidence="6" id="KW-0175">Coiled coil</keyword>
<evidence type="ECO:0000256" key="7">
    <source>
        <dbReference type="SAM" id="MobiDB-lite"/>
    </source>
</evidence>
<dbReference type="STRING" id="2018661.A0A2A2KD22"/>
<accession>A0A2A2KD22</accession>
<feature type="compositionally biased region" description="Low complexity" evidence="7">
    <location>
        <begin position="261"/>
        <end position="275"/>
    </location>
</feature>
<dbReference type="PANTHER" id="PTHR18937">
    <property type="entry name" value="STRUCTURAL MAINTENANCE OF CHROMOSOMES SMC FAMILY MEMBER"/>
    <property type="match status" value="1"/>
</dbReference>
<dbReference type="Pfam" id="PF02463">
    <property type="entry name" value="SMC_N"/>
    <property type="match status" value="1"/>
</dbReference>
<protein>
    <recommendedName>
        <fullName evidence="8">RecF/RecN/SMC N-terminal domain-containing protein</fullName>
    </recommendedName>
</protein>
<dbReference type="InterPro" id="IPR003395">
    <property type="entry name" value="RecF/RecN/SMC_N"/>
</dbReference>